<evidence type="ECO:0000313" key="2">
    <source>
        <dbReference type="Proteomes" id="UP001186974"/>
    </source>
</evidence>
<reference evidence="1" key="1">
    <citation type="submission" date="2024-09" db="EMBL/GenBank/DDBJ databases">
        <title>Black Yeasts Isolated from many extreme environments.</title>
        <authorList>
            <person name="Coleine C."/>
            <person name="Stajich J.E."/>
            <person name="Selbmann L."/>
        </authorList>
    </citation>
    <scope>NUCLEOTIDE SEQUENCE</scope>
    <source>
        <strain evidence="1">CCFEE 5737</strain>
    </source>
</reference>
<feature type="non-terminal residue" evidence="1">
    <location>
        <position position="382"/>
    </location>
</feature>
<name>A0ACC3CUT3_9PEZI</name>
<proteinExistence type="predicted"/>
<organism evidence="1 2">
    <name type="scientific">Coniosporium uncinatum</name>
    <dbReference type="NCBI Taxonomy" id="93489"/>
    <lineage>
        <taxon>Eukaryota</taxon>
        <taxon>Fungi</taxon>
        <taxon>Dikarya</taxon>
        <taxon>Ascomycota</taxon>
        <taxon>Pezizomycotina</taxon>
        <taxon>Dothideomycetes</taxon>
        <taxon>Dothideomycetes incertae sedis</taxon>
        <taxon>Coniosporium</taxon>
    </lineage>
</organism>
<dbReference type="Proteomes" id="UP001186974">
    <property type="component" value="Unassembled WGS sequence"/>
</dbReference>
<accession>A0ACC3CUT3</accession>
<dbReference type="EMBL" id="JAWDJW010011080">
    <property type="protein sequence ID" value="KAK3045056.1"/>
    <property type="molecule type" value="Genomic_DNA"/>
</dbReference>
<comment type="caution">
    <text evidence="1">The sequence shown here is derived from an EMBL/GenBank/DDBJ whole genome shotgun (WGS) entry which is preliminary data.</text>
</comment>
<evidence type="ECO:0000313" key="1">
    <source>
        <dbReference type="EMBL" id="KAK3045056.1"/>
    </source>
</evidence>
<gene>
    <name evidence="1" type="ORF">LTS18_014675</name>
</gene>
<protein>
    <submittedName>
        <fullName evidence="1">Uncharacterized protein</fullName>
    </submittedName>
</protein>
<keyword evidence="2" id="KW-1185">Reference proteome</keyword>
<sequence length="382" mass="43404">MDEMDRALHGQTDTILGDQEFKVSLELLNKVFDYATAKYPEQSLRFHFETRPKTPFMYIFAEPVTEVDINDIQNTNRQNIEQYERSILGLADKKQGPVAGGRDNGWRDIRELVDRAMERDQHPEEEAQTEAQGNFKNDVAKLLEAKLQDLQLSVENLVRRDRELDAMLLNSFQTAQAESSSTAEEDRLEQSARDIVSSARHCSGVSEQLRRKMREEEELDERLTYSFDRIDRLLARLLANHNTDDHSEGAPTASDDDVSSEVDRVDQSLEAAEKQVTNEDAPHGSMVVETDLEKEAQNVIEDKPTDKAAAASEDEVTAQTETSESDTTSSYTRRKSGQEADEAHTPEIPEKELVGMTLTIRNKVNGEYVTRPENLSHQDNWE</sequence>